<evidence type="ECO:0000313" key="2">
    <source>
        <dbReference type="Proteomes" id="UP000589485"/>
    </source>
</evidence>
<keyword evidence="2" id="KW-1185">Reference proteome</keyword>
<organism evidence="1 2">
    <name type="scientific">Sapayoa aenigma</name>
    <name type="common">broad-billed sapayoa</name>
    <dbReference type="NCBI Taxonomy" id="239371"/>
    <lineage>
        <taxon>Eukaryota</taxon>
        <taxon>Metazoa</taxon>
        <taxon>Chordata</taxon>
        <taxon>Craniata</taxon>
        <taxon>Vertebrata</taxon>
        <taxon>Euteleostomi</taxon>
        <taxon>Archelosauria</taxon>
        <taxon>Archosauria</taxon>
        <taxon>Dinosauria</taxon>
        <taxon>Saurischia</taxon>
        <taxon>Theropoda</taxon>
        <taxon>Coelurosauria</taxon>
        <taxon>Aves</taxon>
        <taxon>Neognathae</taxon>
        <taxon>Neoaves</taxon>
        <taxon>Telluraves</taxon>
        <taxon>Australaves</taxon>
        <taxon>Passeriformes</taxon>
        <taxon>Tyrannidae</taxon>
        <taxon>Sapayoa</taxon>
    </lineage>
</organism>
<feature type="non-terminal residue" evidence="1">
    <location>
        <position position="87"/>
    </location>
</feature>
<dbReference type="EMBL" id="VZSY01002293">
    <property type="protein sequence ID" value="NXA15371.1"/>
    <property type="molecule type" value="Genomic_DNA"/>
</dbReference>
<dbReference type="OrthoDB" id="9950230at2759"/>
<name>A0A7K7THM4_9TYRA</name>
<gene>
    <name evidence="1" type="primary">Erv31_0</name>
    <name evidence="1" type="ORF">SAPAEN_R15564</name>
</gene>
<sequence length="87" mass="10312">NYSRLFLCNNRKSNPYSGLPEIPKFWDHIEYTSKDYWRTPDGIFWICRKRAYPKLPEKWKGSCTLGITQPGFFLLPTQEGDELRVPV</sequence>
<evidence type="ECO:0000313" key="1">
    <source>
        <dbReference type="EMBL" id="NXA15371.1"/>
    </source>
</evidence>
<reference evidence="1 2" key="1">
    <citation type="submission" date="2019-09" db="EMBL/GenBank/DDBJ databases">
        <title>Bird 10,000 Genomes (B10K) Project - Family phase.</title>
        <authorList>
            <person name="Zhang G."/>
        </authorList>
    </citation>
    <scope>NUCLEOTIDE SEQUENCE [LARGE SCALE GENOMIC DNA]</scope>
    <source>
        <strain evidence="1">B10K-DU-030-41</strain>
        <tissue evidence="1">Muscle</tissue>
    </source>
</reference>
<dbReference type="Proteomes" id="UP000589485">
    <property type="component" value="Unassembled WGS sequence"/>
</dbReference>
<feature type="non-terminal residue" evidence="1">
    <location>
        <position position="1"/>
    </location>
</feature>
<protein>
    <submittedName>
        <fullName evidence="1">ENR1 protein</fullName>
    </submittedName>
</protein>
<accession>A0A7K7THM4</accession>
<comment type="caution">
    <text evidence="1">The sequence shown here is derived from an EMBL/GenBank/DDBJ whole genome shotgun (WGS) entry which is preliminary data.</text>
</comment>
<dbReference type="AlphaFoldDB" id="A0A7K7THM4"/>
<proteinExistence type="predicted"/>